<proteinExistence type="predicted"/>
<keyword evidence="3" id="KW-1185">Reference proteome</keyword>
<sequence>MSKAVHVIHYEEQAVGRRIKSTKKHFLWKFSLDSITYTIDIFSSKFSGKRTLKVNGDIYFEGKKQGKIFHQSLEIGTHSIIIIEANKSFDLRIDGISFNLLKKQSDFGINIESDSSNLMSNQLIPEQQEDWEKAAKPYDIIVREGLNTTTREKLPIIPILSKKPRGRLTVQNPTFDPRFMFGSEKQSPIEPNMLGGEDFAPKPRAYSSYMRGVEKSSGYENFNLID</sequence>
<accession>A0A1R2D2L8</accession>
<dbReference type="OrthoDB" id="311022at2759"/>
<evidence type="ECO:0000256" key="1">
    <source>
        <dbReference type="SAM" id="MobiDB-lite"/>
    </source>
</evidence>
<evidence type="ECO:0000313" key="3">
    <source>
        <dbReference type="Proteomes" id="UP000187209"/>
    </source>
</evidence>
<feature type="region of interest" description="Disordered" evidence="1">
    <location>
        <begin position="179"/>
        <end position="198"/>
    </location>
</feature>
<gene>
    <name evidence="2" type="ORF">SteCoe_1115</name>
</gene>
<evidence type="ECO:0000313" key="2">
    <source>
        <dbReference type="EMBL" id="OMJ95517.1"/>
    </source>
</evidence>
<organism evidence="2 3">
    <name type="scientific">Stentor coeruleus</name>
    <dbReference type="NCBI Taxonomy" id="5963"/>
    <lineage>
        <taxon>Eukaryota</taxon>
        <taxon>Sar</taxon>
        <taxon>Alveolata</taxon>
        <taxon>Ciliophora</taxon>
        <taxon>Postciliodesmatophora</taxon>
        <taxon>Heterotrichea</taxon>
        <taxon>Heterotrichida</taxon>
        <taxon>Stentoridae</taxon>
        <taxon>Stentor</taxon>
    </lineage>
</organism>
<reference evidence="2 3" key="1">
    <citation type="submission" date="2016-11" db="EMBL/GenBank/DDBJ databases">
        <title>The macronuclear genome of Stentor coeruleus: a giant cell with tiny introns.</title>
        <authorList>
            <person name="Slabodnick M."/>
            <person name="Ruby J.G."/>
            <person name="Reiff S.B."/>
            <person name="Swart E.C."/>
            <person name="Gosai S."/>
            <person name="Prabakaran S."/>
            <person name="Witkowska E."/>
            <person name="Larue G.E."/>
            <person name="Fisher S."/>
            <person name="Freeman R.M."/>
            <person name="Gunawardena J."/>
            <person name="Chu W."/>
            <person name="Stover N.A."/>
            <person name="Gregory B.D."/>
            <person name="Nowacki M."/>
            <person name="Derisi J."/>
            <person name="Roy S.W."/>
            <person name="Marshall W.F."/>
            <person name="Sood P."/>
        </authorList>
    </citation>
    <scope>NUCLEOTIDE SEQUENCE [LARGE SCALE GENOMIC DNA]</scope>
    <source>
        <strain evidence="2">WM001</strain>
    </source>
</reference>
<dbReference type="AlphaFoldDB" id="A0A1R2D2L8"/>
<comment type="caution">
    <text evidence="2">The sequence shown here is derived from an EMBL/GenBank/DDBJ whole genome shotgun (WGS) entry which is preliminary data.</text>
</comment>
<dbReference type="EMBL" id="MPUH01000011">
    <property type="protein sequence ID" value="OMJ95517.1"/>
    <property type="molecule type" value="Genomic_DNA"/>
</dbReference>
<dbReference type="Proteomes" id="UP000187209">
    <property type="component" value="Unassembled WGS sequence"/>
</dbReference>
<protein>
    <submittedName>
        <fullName evidence="2">Uncharacterized protein</fullName>
    </submittedName>
</protein>
<name>A0A1R2D2L8_9CILI</name>